<evidence type="ECO:0000256" key="6">
    <source>
        <dbReference type="PROSITE-ProRule" id="PRU00221"/>
    </source>
</evidence>
<keyword evidence="4" id="KW-0156">Chromatin regulator</keyword>
<feature type="repeat" description="WD" evidence="6">
    <location>
        <begin position="217"/>
        <end position="257"/>
    </location>
</feature>
<feature type="domain" description="Histone-binding protein RBBP4-like N-terminal" evidence="8">
    <location>
        <begin position="54"/>
        <end position="119"/>
    </location>
</feature>
<dbReference type="AlphaFoldDB" id="J4DNN4"/>
<evidence type="ECO:0000256" key="1">
    <source>
        <dbReference type="ARBA" id="ARBA00004123"/>
    </source>
</evidence>
<evidence type="ECO:0000256" key="2">
    <source>
        <dbReference type="ARBA" id="ARBA00022574"/>
    </source>
</evidence>
<keyword evidence="3" id="KW-0677">Repeat</keyword>
<dbReference type="OrthoDB" id="427795at2759"/>
<dbReference type="SMART" id="SM00320">
    <property type="entry name" value="WD40"/>
    <property type="match status" value="6"/>
</dbReference>
<sequence>MESVILSGPGPVKIRRKYPLPSGFDDPYDSNFDPLYNSDPFAPQEEPEEEAEPYFVWRRNAPFLYDAVSVYNLEWPSLTVDFMDDSKSFRVKNGSLTQRLLLGTHTSGSETEFAMVAELRTGVYSLRENMTTCENYNGFVSARKNRENNPAQPSYPSLDIKAKIVHPGEVNRISHVPGTHFSFVTQSNNGTLYQFDYSKHPFNPRDVKTSLPQLVLGGGHSSEGYGITWNSSKKLVSCATDGSLCLWDLNARSATQTKSHSGVADSVPVLTPVSTYSNASASFTTSGSHKSSSSNANSKYTSNSNTNNTSNADSKYTSNSNSNNNDSNSGEEKNALNDVEFLYNDDNVVLTASDDGNVYLVDLRSASTGKRNNDLSKFNTDLSHSSQLSNCVETAMTSVASVDSGVNCLSVNTFNSNYFVCGCENGDIYLYDLRMPSKSVLLLDHHKESVSQIEFNRACCGLFASSSNDATVCVFDLGCRGQELRFVHQGHKAQVNDISWAKLNPYEAGHVGFTLASVSQDNLLQCFTPNYSSLRTHKYKQ</sequence>
<dbReference type="PANTHER" id="PTHR22850">
    <property type="entry name" value="WD40 REPEAT FAMILY"/>
    <property type="match status" value="1"/>
</dbReference>
<dbReference type="Pfam" id="PF12265">
    <property type="entry name" value="CAF1C_H4-bd"/>
    <property type="match status" value="1"/>
</dbReference>
<dbReference type="Gene3D" id="2.130.10.10">
    <property type="entry name" value="YVTN repeat-like/Quinoprotein amine dehydrogenase"/>
    <property type="match status" value="1"/>
</dbReference>
<evidence type="ECO:0000256" key="3">
    <source>
        <dbReference type="ARBA" id="ARBA00022737"/>
    </source>
</evidence>
<dbReference type="GO" id="GO:0006325">
    <property type="term" value="P:chromatin organization"/>
    <property type="evidence" value="ECO:0007669"/>
    <property type="project" value="UniProtKB-KW"/>
</dbReference>
<organism evidence="9 10">
    <name type="scientific">Theileria orientalis strain Shintoku</name>
    <dbReference type="NCBI Taxonomy" id="869250"/>
    <lineage>
        <taxon>Eukaryota</taxon>
        <taxon>Sar</taxon>
        <taxon>Alveolata</taxon>
        <taxon>Apicomplexa</taxon>
        <taxon>Aconoidasida</taxon>
        <taxon>Piroplasmida</taxon>
        <taxon>Theileriidae</taxon>
        <taxon>Theileria</taxon>
    </lineage>
</organism>
<gene>
    <name evidence="9" type="ORF">TOT_010000723</name>
</gene>
<evidence type="ECO:0000313" key="9">
    <source>
        <dbReference type="EMBL" id="BAM39264.1"/>
    </source>
</evidence>
<feature type="region of interest" description="Disordered" evidence="7">
    <location>
        <begin position="281"/>
        <end position="332"/>
    </location>
</feature>
<name>J4DNN4_THEOR</name>
<dbReference type="SUPFAM" id="SSF50978">
    <property type="entry name" value="WD40 repeat-like"/>
    <property type="match status" value="1"/>
</dbReference>
<dbReference type="InterPro" id="IPR001680">
    <property type="entry name" value="WD40_rpt"/>
</dbReference>
<protein>
    <submittedName>
        <fullName evidence="9">Chromatin assembly factor subunit</fullName>
    </submittedName>
</protein>
<dbReference type="EMBL" id="AP011946">
    <property type="protein sequence ID" value="BAM39264.1"/>
    <property type="molecule type" value="Genomic_DNA"/>
</dbReference>
<dbReference type="GO" id="GO:0005634">
    <property type="term" value="C:nucleus"/>
    <property type="evidence" value="ECO:0007669"/>
    <property type="project" value="UniProtKB-SubCell"/>
</dbReference>
<dbReference type="InterPro" id="IPR019775">
    <property type="entry name" value="WD40_repeat_CS"/>
</dbReference>
<dbReference type="eggNOG" id="KOG0264">
    <property type="taxonomic scope" value="Eukaryota"/>
</dbReference>
<comment type="subcellular location">
    <subcellularLocation>
        <location evidence="1">Nucleus</location>
    </subcellularLocation>
</comment>
<feature type="compositionally biased region" description="Low complexity" evidence="7">
    <location>
        <begin position="281"/>
        <end position="328"/>
    </location>
</feature>
<dbReference type="Proteomes" id="UP000003786">
    <property type="component" value="Chromosome 1"/>
</dbReference>
<proteinExistence type="predicted"/>
<evidence type="ECO:0000259" key="8">
    <source>
        <dbReference type="Pfam" id="PF12265"/>
    </source>
</evidence>
<dbReference type="GeneID" id="20713605"/>
<evidence type="ECO:0000313" key="10">
    <source>
        <dbReference type="Proteomes" id="UP000003786"/>
    </source>
</evidence>
<dbReference type="InterPro" id="IPR015943">
    <property type="entry name" value="WD40/YVTN_repeat-like_dom_sf"/>
</dbReference>
<dbReference type="Pfam" id="PF00400">
    <property type="entry name" value="WD40"/>
    <property type="match status" value="2"/>
</dbReference>
<dbReference type="KEGG" id="tot:TOT_010000723"/>
<dbReference type="RefSeq" id="XP_009689565.1">
    <property type="nucleotide sequence ID" value="XM_009691270.1"/>
</dbReference>
<accession>J4DNN4</accession>
<dbReference type="PROSITE" id="PS00678">
    <property type="entry name" value="WD_REPEATS_1"/>
    <property type="match status" value="1"/>
</dbReference>
<evidence type="ECO:0000256" key="5">
    <source>
        <dbReference type="ARBA" id="ARBA00023242"/>
    </source>
</evidence>
<dbReference type="STRING" id="869250.J4DNN4"/>
<dbReference type="InterPro" id="IPR036322">
    <property type="entry name" value="WD40_repeat_dom_sf"/>
</dbReference>
<keyword evidence="2 6" id="KW-0853">WD repeat</keyword>
<dbReference type="VEuPathDB" id="PiroplasmaDB:TOT_010000723"/>
<evidence type="ECO:0000256" key="7">
    <source>
        <dbReference type="SAM" id="MobiDB-lite"/>
    </source>
</evidence>
<evidence type="ECO:0000256" key="4">
    <source>
        <dbReference type="ARBA" id="ARBA00022853"/>
    </source>
</evidence>
<dbReference type="PROSITE" id="PS50082">
    <property type="entry name" value="WD_REPEATS_2"/>
    <property type="match status" value="1"/>
</dbReference>
<dbReference type="InterPro" id="IPR050459">
    <property type="entry name" value="WD_repeat_RBAP46/RBAP48/MSI1"/>
</dbReference>
<dbReference type="InterPro" id="IPR022052">
    <property type="entry name" value="Histone-bd_RBBP4-like_N"/>
</dbReference>
<keyword evidence="10" id="KW-1185">Reference proteome</keyword>
<keyword evidence="5" id="KW-0539">Nucleus</keyword>
<dbReference type="OMA" id="DERHMIW"/>
<reference evidence="9 10" key="1">
    <citation type="journal article" date="2012" name="MBio">
        <title>Comparative genome analysis of three eukaryotic parasites with differing abilities to transform leukocytes reveals key mediators of Theileria-induced leukocyte transformation.</title>
        <authorList>
            <person name="Hayashida K."/>
            <person name="Hara Y."/>
            <person name="Abe T."/>
            <person name="Yamasaki C."/>
            <person name="Toyoda A."/>
            <person name="Kosuge T."/>
            <person name="Suzuki Y."/>
            <person name="Sato Y."/>
            <person name="Kawashima S."/>
            <person name="Katayama T."/>
            <person name="Wakaguri H."/>
            <person name="Inoue N."/>
            <person name="Homma K."/>
            <person name="Tada-Umezaki M."/>
            <person name="Yagi Y."/>
            <person name="Fujii Y."/>
            <person name="Habara T."/>
            <person name="Kanehisa M."/>
            <person name="Watanabe H."/>
            <person name="Ito K."/>
            <person name="Gojobori T."/>
            <person name="Sugawara H."/>
            <person name="Imanishi T."/>
            <person name="Weir W."/>
            <person name="Gardner M."/>
            <person name="Pain A."/>
            <person name="Shiels B."/>
            <person name="Hattori M."/>
            <person name="Nene V."/>
            <person name="Sugimoto C."/>
        </authorList>
    </citation>
    <scope>NUCLEOTIDE SEQUENCE [LARGE SCALE GENOMIC DNA]</scope>
    <source>
        <strain evidence="9 10">Shintoku</strain>
    </source>
</reference>